<dbReference type="EMBL" id="KI964007">
    <property type="protein sequence ID" value="EUC44305.1"/>
    <property type="molecule type" value="Genomic_DNA"/>
</dbReference>
<dbReference type="AlphaFoldDB" id="W6Z300"/>
<protein>
    <submittedName>
        <fullName evidence="2">Uncharacterized protein</fullName>
    </submittedName>
</protein>
<evidence type="ECO:0000313" key="3">
    <source>
        <dbReference type="Proteomes" id="UP000054032"/>
    </source>
</evidence>
<dbReference type="RefSeq" id="XP_007689180.1">
    <property type="nucleotide sequence ID" value="XM_007690990.1"/>
</dbReference>
<feature type="region of interest" description="Disordered" evidence="1">
    <location>
        <begin position="142"/>
        <end position="183"/>
    </location>
</feature>
<dbReference type="Proteomes" id="UP000054032">
    <property type="component" value="Unassembled WGS sequence"/>
</dbReference>
<evidence type="ECO:0000313" key="2">
    <source>
        <dbReference type="EMBL" id="EUC44305.1"/>
    </source>
</evidence>
<reference evidence="2 3" key="1">
    <citation type="journal article" date="2013" name="PLoS Genet.">
        <title>Comparative genome structure, secondary metabolite, and effector coding capacity across Cochliobolus pathogens.</title>
        <authorList>
            <person name="Condon B.J."/>
            <person name="Leng Y."/>
            <person name="Wu D."/>
            <person name="Bushley K.E."/>
            <person name="Ohm R.A."/>
            <person name="Otillar R."/>
            <person name="Martin J."/>
            <person name="Schackwitz W."/>
            <person name="Grimwood J."/>
            <person name="MohdZainudin N."/>
            <person name="Xue C."/>
            <person name="Wang R."/>
            <person name="Manning V.A."/>
            <person name="Dhillon B."/>
            <person name="Tu Z.J."/>
            <person name="Steffenson B.J."/>
            <person name="Salamov A."/>
            <person name="Sun H."/>
            <person name="Lowry S."/>
            <person name="LaButti K."/>
            <person name="Han J."/>
            <person name="Copeland A."/>
            <person name="Lindquist E."/>
            <person name="Barry K."/>
            <person name="Schmutz J."/>
            <person name="Baker S.E."/>
            <person name="Ciuffetti L.M."/>
            <person name="Grigoriev I.V."/>
            <person name="Zhong S."/>
            <person name="Turgeon B.G."/>
        </authorList>
    </citation>
    <scope>NUCLEOTIDE SEQUENCE [LARGE SCALE GENOMIC DNA]</scope>
    <source>
        <strain evidence="2 3">ATCC 44560</strain>
    </source>
</reference>
<dbReference type="GeneID" id="19121111"/>
<dbReference type="KEGG" id="bor:COCMIDRAFT_27365"/>
<accession>W6Z300</accession>
<gene>
    <name evidence="2" type="ORF">COCMIDRAFT_27365</name>
</gene>
<evidence type="ECO:0000256" key="1">
    <source>
        <dbReference type="SAM" id="MobiDB-lite"/>
    </source>
</evidence>
<dbReference type="OrthoDB" id="10364082at2759"/>
<keyword evidence="3" id="KW-1185">Reference proteome</keyword>
<name>W6Z300_COCMI</name>
<feature type="compositionally biased region" description="Polar residues" evidence="1">
    <location>
        <begin position="144"/>
        <end position="155"/>
    </location>
</feature>
<organism evidence="2 3">
    <name type="scientific">Bipolaris oryzae ATCC 44560</name>
    <dbReference type="NCBI Taxonomy" id="930090"/>
    <lineage>
        <taxon>Eukaryota</taxon>
        <taxon>Fungi</taxon>
        <taxon>Dikarya</taxon>
        <taxon>Ascomycota</taxon>
        <taxon>Pezizomycotina</taxon>
        <taxon>Dothideomycetes</taxon>
        <taxon>Pleosporomycetidae</taxon>
        <taxon>Pleosporales</taxon>
        <taxon>Pleosporineae</taxon>
        <taxon>Pleosporaceae</taxon>
        <taxon>Bipolaris</taxon>
    </lineage>
</organism>
<sequence>MADRHHLAWRPWLLVAAEAGMRKSLTTVTPPALKHVFSKPGHLDAKQVVPRRTVIKSKRRMRHDGGGQQCKARRGCAGGAILRTTIPLHTQRRSREPHVLFHHQPCHGSGTPDTTLDPRPSLRTRHGARRWKLRIVPSLIPETTRPSQAVCSPSKSTRRRRQGSRGRAVHDAGTARTAGTAGT</sequence>
<proteinExistence type="predicted"/>
<dbReference type="HOGENOM" id="CLU_1474931_0_0_1"/>
<feature type="compositionally biased region" description="Low complexity" evidence="1">
    <location>
        <begin position="172"/>
        <end position="183"/>
    </location>
</feature>
<feature type="region of interest" description="Disordered" evidence="1">
    <location>
        <begin position="102"/>
        <end position="122"/>
    </location>
</feature>